<proteinExistence type="inferred from homology"/>
<organism evidence="15 16">
    <name type="scientific">Candidatus Treponema excrementipullorum</name>
    <dbReference type="NCBI Taxonomy" id="2838768"/>
    <lineage>
        <taxon>Bacteria</taxon>
        <taxon>Pseudomonadati</taxon>
        <taxon>Spirochaetota</taxon>
        <taxon>Spirochaetia</taxon>
        <taxon>Spirochaetales</taxon>
        <taxon>Treponemataceae</taxon>
        <taxon>Treponema</taxon>
    </lineage>
</organism>
<evidence type="ECO:0000256" key="1">
    <source>
        <dbReference type="ARBA" id="ARBA00006583"/>
    </source>
</evidence>
<feature type="region of interest" description="Domain III, AAA+ region" evidence="8">
    <location>
        <begin position="157"/>
        <end position="373"/>
    </location>
</feature>
<feature type="region of interest" description="Domain I, interacts with DnaA modulators" evidence="8">
    <location>
        <begin position="1"/>
        <end position="108"/>
    </location>
</feature>
<keyword evidence="7 8" id="KW-0238">DNA-binding</keyword>
<dbReference type="GO" id="GO:0008289">
    <property type="term" value="F:lipid binding"/>
    <property type="evidence" value="ECO:0007669"/>
    <property type="project" value="UniProtKB-KW"/>
</dbReference>
<dbReference type="EMBL" id="JAHLFV010000233">
    <property type="protein sequence ID" value="MBU3850933.1"/>
    <property type="molecule type" value="Genomic_DNA"/>
</dbReference>
<accession>A0A9E2L523</accession>
<evidence type="ECO:0000256" key="5">
    <source>
        <dbReference type="ARBA" id="ARBA00022840"/>
    </source>
</evidence>
<reference evidence="15" key="1">
    <citation type="journal article" date="2021" name="PeerJ">
        <title>Extensive microbial diversity within the chicken gut microbiome revealed by metagenomics and culture.</title>
        <authorList>
            <person name="Gilroy R."/>
            <person name="Ravi A."/>
            <person name="Getino M."/>
            <person name="Pursley I."/>
            <person name="Horton D.L."/>
            <person name="Alikhan N.F."/>
            <person name="Baker D."/>
            <person name="Gharbi K."/>
            <person name="Hall N."/>
            <person name="Watson M."/>
            <person name="Adriaenssens E.M."/>
            <person name="Foster-Nyarko E."/>
            <person name="Jarju S."/>
            <person name="Secka A."/>
            <person name="Antonio M."/>
            <person name="Oren A."/>
            <person name="Chaudhuri R.R."/>
            <person name="La Ragione R."/>
            <person name="Hildebrand F."/>
            <person name="Pallen M.J."/>
        </authorList>
    </citation>
    <scope>NUCLEOTIDE SEQUENCE</scope>
    <source>
        <strain evidence="15">Gambia15-2214</strain>
    </source>
</reference>
<evidence type="ECO:0000256" key="9">
    <source>
        <dbReference type="NCBIfam" id="TIGR00362"/>
    </source>
</evidence>
<evidence type="ECO:0000256" key="10">
    <source>
        <dbReference type="RuleBase" id="RU000577"/>
    </source>
</evidence>
<feature type="region of interest" description="Domain IV, binds dsDNA" evidence="8">
    <location>
        <begin position="374"/>
        <end position="497"/>
    </location>
</feature>
<dbReference type="SMART" id="SM00760">
    <property type="entry name" value="Bac_DnaA_C"/>
    <property type="match status" value="1"/>
</dbReference>
<dbReference type="InterPro" id="IPR013317">
    <property type="entry name" value="DnaA_dom"/>
</dbReference>
<dbReference type="Gene3D" id="3.30.300.180">
    <property type="match status" value="1"/>
</dbReference>
<feature type="binding site" evidence="8">
    <location>
        <position position="204"/>
    </location>
    <ligand>
        <name>ATP</name>
        <dbReference type="ChEBI" id="CHEBI:30616"/>
    </ligand>
</feature>
<evidence type="ECO:0000256" key="7">
    <source>
        <dbReference type="ARBA" id="ARBA00023125"/>
    </source>
</evidence>
<comment type="caution">
    <text evidence="15">The sequence shown here is derived from an EMBL/GenBank/DDBJ whole genome shotgun (WGS) entry which is preliminary data.</text>
</comment>
<keyword evidence="6 8" id="KW-0446">Lipid-binding</keyword>
<dbReference type="InterPro" id="IPR001957">
    <property type="entry name" value="Chromosome_initiator_DnaA"/>
</dbReference>
<evidence type="ECO:0000256" key="6">
    <source>
        <dbReference type="ARBA" id="ARBA00023121"/>
    </source>
</evidence>
<evidence type="ECO:0000256" key="8">
    <source>
        <dbReference type="HAMAP-Rule" id="MF_00377"/>
    </source>
</evidence>
<dbReference type="PRINTS" id="PR00051">
    <property type="entry name" value="DNAA"/>
</dbReference>
<feature type="domain" description="Chromosomal replication initiator DnaA C-terminal" evidence="14">
    <location>
        <begin position="401"/>
        <end position="470"/>
    </location>
</feature>
<feature type="compositionally biased region" description="Polar residues" evidence="12">
    <location>
        <begin position="110"/>
        <end position="125"/>
    </location>
</feature>
<dbReference type="GO" id="GO:0005737">
    <property type="term" value="C:cytoplasm"/>
    <property type="evidence" value="ECO:0007669"/>
    <property type="project" value="UniProtKB-SubCell"/>
</dbReference>
<dbReference type="InterPro" id="IPR013159">
    <property type="entry name" value="DnaA_C"/>
</dbReference>
<name>A0A9E2L523_9SPIR</name>
<comment type="domain">
    <text evidence="8">Domain I is involved in oligomerization and binding regulators, domain II is flexibile and of varying length in different bacteria, domain III forms the AAA+ region, while domain IV binds dsDNA.</text>
</comment>
<dbReference type="GO" id="GO:0006270">
    <property type="term" value="P:DNA replication initiation"/>
    <property type="evidence" value="ECO:0007669"/>
    <property type="project" value="UniProtKB-UniRule"/>
</dbReference>
<feature type="region of interest" description="Disordered" evidence="12">
    <location>
        <begin position="95"/>
        <end position="125"/>
    </location>
</feature>
<dbReference type="GO" id="GO:0006275">
    <property type="term" value="P:regulation of DNA replication"/>
    <property type="evidence" value="ECO:0007669"/>
    <property type="project" value="UniProtKB-UniRule"/>
</dbReference>
<dbReference type="InterPro" id="IPR038454">
    <property type="entry name" value="DnaA_N_sf"/>
</dbReference>
<evidence type="ECO:0000313" key="16">
    <source>
        <dbReference type="Proteomes" id="UP000823914"/>
    </source>
</evidence>
<dbReference type="AlphaFoldDB" id="A0A9E2L523"/>
<comment type="similarity">
    <text evidence="1 8 11">Belongs to the DnaA family.</text>
</comment>
<reference evidence="15" key="2">
    <citation type="submission" date="2021-04" db="EMBL/GenBank/DDBJ databases">
        <authorList>
            <person name="Gilroy R."/>
        </authorList>
    </citation>
    <scope>NUCLEOTIDE SEQUENCE</scope>
    <source>
        <strain evidence="15">Gambia15-2214</strain>
    </source>
</reference>
<comment type="function">
    <text evidence="8 10">Plays an essential role in the initiation and regulation of chromosomal replication. ATP-DnaA binds to the origin of replication (oriC) to initiate formation of the DNA replication initiation complex once per cell cycle. Binds the DnaA box (a 9 base pair repeat at the origin) and separates the double-stranded (ds)DNA. Forms a right-handed helical filament on oriC DNA; dsDNA binds to the exterior of the filament while single-stranded (ss)DNA is stabiized in the filament's interior. The ATP-DnaA-oriC complex binds and stabilizes one strand of the AT-rich DNA unwinding element (DUE), permitting loading of DNA polymerase. After initiation quickly degrades to an ADP-DnaA complex that is not apt for DNA replication. Binds acidic phospholipids.</text>
</comment>
<dbReference type="InterPro" id="IPR010921">
    <property type="entry name" value="Trp_repressor/repl_initiator"/>
</dbReference>
<comment type="subcellular location">
    <subcellularLocation>
        <location evidence="8">Cytoplasm</location>
    </subcellularLocation>
</comment>
<dbReference type="SUPFAM" id="SSF48295">
    <property type="entry name" value="TrpR-like"/>
    <property type="match status" value="1"/>
</dbReference>
<dbReference type="InterPro" id="IPR003593">
    <property type="entry name" value="AAA+_ATPase"/>
</dbReference>
<dbReference type="HAMAP" id="MF_00377">
    <property type="entry name" value="DnaA_bact"/>
    <property type="match status" value="1"/>
</dbReference>
<dbReference type="Gene3D" id="1.10.8.60">
    <property type="match status" value="1"/>
</dbReference>
<feature type="binding site" evidence="8">
    <location>
        <position position="201"/>
    </location>
    <ligand>
        <name>ATP</name>
        <dbReference type="ChEBI" id="CHEBI:30616"/>
    </ligand>
</feature>
<dbReference type="PANTHER" id="PTHR30050">
    <property type="entry name" value="CHROMOSOMAL REPLICATION INITIATOR PROTEIN DNAA"/>
    <property type="match status" value="1"/>
</dbReference>
<feature type="binding site" evidence="8">
    <location>
        <position position="205"/>
    </location>
    <ligand>
        <name>ATP</name>
        <dbReference type="ChEBI" id="CHEBI:30616"/>
    </ligand>
</feature>
<evidence type="ECO:0000256" key="3">
    <source>
        <dbReference type="ARBA" id="ARBA00022705"/>
    </source>
</evidence>
<comment type="caution">
    <text evidence="8">Lacks conserved residue(s) required for the propagation of feature annotation.</text>
</comment>
<keyword evidence="3 8" id="KW-0235">DNA replication</keyword>
<dbReference type="Gene3D" id="1.10.1750.10">
    <property type="match status" value="1"/>
</dbReference>
<evidence type="ECO:0000259" key="13">
    <source>
        <dbReference type="SMART" id="SM00382"/>
    </source>
</evidence>
<gene>
    <name evidence="8 15" type="primary">dnaA</name>
    <name evidence="15" type="ORF">IAA16_10235</name>
</gene>
<protein>
    <recommendedName>
        <fullName evidence="8 9">Chromosomal replication initiator protein DnaA</fullName>
    </recommendedName>
</protein>
<evidence type="ECO:0000313" key="15">
    <source>
        <dbReference type="EMBL" id="MBU3850933.1"/>
    </source>
</evidence>
<dbReference type="PROSITE" id="PS01008">
    <property type="entry name" value="DNAA"/>
    <property type="match status" value="1"/>
</dbReference>
<feature type="binding site" evidence="8">
    <location>
        <position position="203"/>
    </location>
    <ligand>
        <name>ATP</name>
        <dbReference type="ChEBI" id="CHEBI:30616"/>
    </ligand>
</feature>
<dbReference type="FunFam" id="3.40.50.300:FF:000668">
    <property type="entry name" value="Chromosomal replication initiator protein DnaA"/>
    <property type="match status" value="1"/>
</dbReference>
<dbReference type="GO" id="GO:0003688">
    <property type="term" value="F:DNA replication origin binding"/>
    <property type="evidence" value="ECO:0007669"/>
    <property type="project" value="UniProtKB-UniRule"/>
</dbReference>
<dbReference type="Gene3D" id="3.40.50.300">
    <property type="entry name" value="P-loop containing nucleotide triphosphate hydrolases"/>
    <property type="match status" value="1"/>
</dbReference>
<evidence type="ECO:0000256" key="4">
    <source>
        <dbReference type="ARBA" id="ARBA00022741"/>
    </source>
</evidence>
<dbReference type="GO" id="GO:0005524">
    <property type="term" value="F:ATP binding"/>
    <property type="evidence" value="ECO:0007669"/>
    <property type="project" value="UniProtKB-UniRule"/>
</dbReference>
<dbReference type="Pfam" id="PF08299">
    <property type="entry name" value="Bac_DnaA_C"/>
    <property type="match status" value="1"/>
</dbReference>
<dbReference type="CDD" id="cd00009">
    <property type="entry name" value="AAA"/>
    <property type="match status" value="1"/>
</dbReference>
<dbReference type="SMART" id="SM00382">
    <property type="entry name" value="AAA"/>
    <property type="match status" value="1"/>
</dbReference>
<evidence type="ECO:0000259" key="14">
    <source>
        <dbReference type="SMART" id="SM00760"/>
    </source>
</evidence>
<dbReference type="NCBIfam" id="TIGR00362">
    <property type="entry name" value="DnaA"/>
    <property type="match status" value="1"/>
</dbReference>
<keyword evidence="5 8" id="KW-0067">ATP-binding</keyword>
<dbReference type="Pfam" id="PF00308">
    <property type="entry name" value="Bac_DnaA"/>
    <property type="match status" value="1"/>
</dbReference>
<dbReference type="InterPro" id="IPR020591">
    <property type="entry name" value="Chromosome_initiator_DnaA-like"/>
</dbReference>
<dbReference type="Proteomes" id="UP000823914">
    <property type="component" value="Unassembled WGS sequence"/>
</dbReference>
<comment type="subunit">
    <text evidence="8">Oligomerizes as a right-handed, spiral filament on DNA at oriC.</text>
</comment>
<feature type="compositionally biased region" description="Low complexity" evidence="12">
    <location>
        <begin position="100"/>
        <end position="109"/>
    </location>
</feature>
<sequence>MALDYSPFWEETLRQIREEYRENDREDEFTLWFKIEYVSSSDNKITVSVASTYIRDQMSSRGYLAKIQQKFYEISGTDVEFEVIIAQKQNKPVSSISFKSTQNQSQTTQKPLTHTNPYNTRTSYSAKPQQTYHNTYAEEAVQEQISLQQQGKKPHPELSESYTFENFISSDENAYVVNAAHAAAKNPGRAYNPLLIYGGVGLGKTHLMKAIGHYIYHNTNLNNVIYISAENFTNEFTQSIRNRTEKEFKAKYRNADVLLIDDIHFFEDKDKTQEELFHTFNALYDKNKQMVFTCDRPVSELRQITDRLKSRFQRGVNADIHMPKYEVRSAIIQHKLTIANRKLPTEIIDLIAKNIQTNIRDLEACLNSMNLYYDILGDGLTVEKGKEVISKIFSQDTSQITVENIQRVVADYYNISFSDIKSQKRNKNIVYPRHIAVYLAHELTEYSTTELGHEFGGKDHTTIMHSCQKIEEMVKTDESLENTLSILKKKIKEYRKE</sequence>
<dbReference type="InterPro" id="IPR027417">
    <property type="entry name" value="P-loop_NTPase"/>
</dbReference>
<evidence type="ECO:0000256" key="12">
    <source>
        <dbReference type="SAM" id="MobiDB-lite"/>
    </source>
</evidence>
<evidence type="ECO:0000256" key="11">
    <source>
        <dbReference type="RuleBase" id="RU004227"/>
    </source>
</evidence>
<dbReference type="InterPro" id="IPR018312">
    <property type="entry name" value="Chromosome_initiator_DnaA_CS"/>
</dbReference>
<dbReference type="PANTHER" id="PTHR30050:SF2">
    <property type="entry name" value="CHROMOSOMAL REPLICATION INITIATOR PROTEIN DNAA"/>
    <property type="match status" value="1"/>
</dbReference>
<feature type="domain" description="AAA+ ATPase" evidence="13">
    <location>
        <begin position="190"/>
        <end position="319"/>
    </location>
</feature>
<keyword evidence="4 8" id="KW-0547">Nucleotide-binding</keyword>
<keyword evidence="2 8" id="KW-0963">Cytoplasm</keyword>
<dbReference type="SUPFAM" id="SSF52540">
    <property type="entry name" value="P-loop containing nucleoside triphosphate hydrolases"/>
    <property type="match status" value="1"/>
</dbReference>
<evidence type="ECO:0000256" key="2">
    <source>
        <dbReference type="ARBA" id="ARBA00022490"/>
    </source>
</evidence>
<dbReference type="GO" id="GO:0005886">
    <property type="term" value="C:plasma membrane"/>
    <property type="evidence" value="ECO:0007669"/>
    <property type="project" value="TreeGrafter"/>
</dbReference>
<dbReference type="CDD" id="cd06571">
    <property type="entry name" value="Bac_DnaA_C"/>
    <property type="match status" value="1"/>
</dbReference>